<dbReference type="PANTHER" id="PTHR43004:SF19">
    <property type="entry name" value="BINDING MONOOXYGENASE, PUTATIVE (JCVI)-RELATED"/>
    <property type="match status" value="1"/>
</dbReference>
<dbReference type="Gene3D" id="3.50.50.60">
    <property type="entry name" value="FAD/NAD(P)-binding domain"/>
    <property type="match status" value="1"/>
</dbReference>
<keyword evidence="4" id="KW-0560">Oxidoreductase</keyword>
<organism evidence="6">
    <name type="scientific">Petromyces alliaceus</name>
    <name type="common">Aspergillus alliaceus</name>
    <dbReference type="NCBI Taxonomy" id="209559"/>
    <lineage>
        <taxon>Eukaryota</taxon>
        <taxon>Fungi</taxon>
        <taxon>Dikarya</taxon>
        <taxon>Ascomycota</taxon>
        <taxon>Pezizomycotina</taxon>
        <taxon>Eurotiomycetes</taxon>
        <taxon>Eurotiomycetidae</taxon>
        <taxon>Eurotiales</taxon>
        <taxon>Aspergillaceae</taxon>
        <taxon>Aspergillus</taxon>
        <taxon>Aspergillus subgen. Circumdati</taxon>
    </lineage>
</organism>
<dbReference type="OrthoDB" id="2096480at2759"/>
<evidence type="ECO:0000256" key="1">
    <source>
        <dbReference type="ARBA" id="ARBA00001974"/>
    </source>
</evidence>
<proteinExistence type="predicted"/>
<dbReference type="PRINTS" id="PR00420">
    <property type="entry name" value="RNGMNOXGNASE"/>
</dbReference>
<dbReference type="GO" id="GO:0016709">
    <property type="term" value="F:oxidoreductase activity, acting on paired donors, with incorporation or reduction of molecular oxygen, NAD(P)H as one donor, and incorporation of one atom of oxygen"/>
    <property type="evidence" value="ECO:0007669"/>
    <property type="project" value="UniProtKB-ARBA"/>
</dbReference>
<name>A0A5N7CJY2_PETAA</name>
<dbReference type="SUPFAM" id="SSF51905">
    <property type="entry name" value="FAD/NAD(P)-binding domain"/>
    <property type="match status" value="1"/>
</dbReference>
<evidence type="ECO:0000313" key="6">
    <source>
        <dbReference type="EMBL" id="KAE8394137.1"/>
    </source>
</evidence>
<dbReference type="Gene3D" id="3.30.70.2450">
    <property type="match status" value="1"/>
</dbReference>
<dbReference type="Proteomes" id="UP000326877">
    <property type="component" value="Unassembled WGS sequence"/>
</dbReference>
<evidence type="ECO:0000256" key="4">
    <source>
        <dbReference type="ARBA" id="ARBA00023002"/>
    </source>
</evidence>
<dbReference type="AlphaFoldDB" id="A0A5N7CJY2"/>
<keyword evidence="2" id="KW-0285">Flavoprotein</keyword>
<dbReference type="PANTHER" id="PTHR43004">
    <property type="entry name" value="TRK SYSTEM POTASSIUM UPTAKE PROTEIN"/>
    <property type="match status" value="1"/>
</dbReference>
<evidence type="ECO:0000256" key="3">
    <source>
        <dbReference type="ARBA" id="ARBA00022827"/>
    </source>
</evidence>
<keyword evidence="3" id="KW-0274">FAD</keyword>
<comment type="cofactor">
    <cofactor evidence="1">
        <name>FAD</name>
        <dbReference type="ChEBI" id="CHEBI:57692"/>
    </cofactor>
</comment>
<sequence>MRFLVDPVFKGVCCPLSHGREQWDGVEQGALNTSSLPHCSHQHGHLNKGHPPQIYVSIEVNIIAISLSYKNNMTRTDVLIVGAGPTGLVMALWLTRQGVNVRIIDKSEVKASTSRAMAIHARTLELYGQLDLADEVVANGHKIAATNVWAGGVHRARIPFGDMGAGLTPYPFIHIYPQDRHERLLEARLNAMGVHVERNRELIESQEQESYITARLRDTTKPETDPEGEETCEASFIVGCDGAHSAVRQTCEIGFEGATYSQLFYVADVEGSGSGLNGQAHLSLNGAQFFLLMAYDKDRHARLNGAVDQSSLTKDISDLTLEDVAPDCGKAVGIHIDKVNWFSTYHVHHRVAESFRCGRAFLVGDAAHIHSPVGGQGMNTGIGDAINLSWKLAAVLQGQANMSLLDSYEVERRAFAVLLVNTTDAAFNAIASGGYLSSFIRTLFIPYVAPILARFNLVRQRVFRGVSQIMLNYRDSMLSTGLTGIVQGGDRVPWAPVGDLDNFESLKEITWQVHVYGDVKDELEEWCQSKKVPLHVFPWHEKYQSVGLGKDAAYLIRPDSYVAVAESSGLPDRYNQYLNDNSVRLG</sequence>
<dbReference type="InterPro" id="IPR050641">
    <property type="entry name" value="RIFMO-like"/>
</dbReference>
<accession>A0A5N7CJY2</accession>
<dbReference type="Pfam" id="PF01494">
    <property type="entry name" value="FAD_binding_3"/>
    <property type="match status" value="1"/>
</dbReference>
<dbReference type="InterPro" id="IPR002938">
    <property type="entry name" value="FAD-bd"/>
</dbReference>
<dbReference type="InterPro" id="IPR036188">
    <property type="entry name" value="FAD/NAD-bd_sf"/>
</dbReference>
<evidence type="ECO:0000256" key="2">
    <source>
        <dbReference type="ARBA" id="ARBA00022630"/>
    </source>
</evidence>
<reference evidence="6" key="1">
    <citation type="submission" date="2019-04" db="EMBL/GenBank/DDBJ databases">
        <title>Friends and foes A comparative genomics studyof 23 Aspergillus species from section Flavi.</title>
        <authorList>
            <consortium name="DOE Joint Genome Institute"/>
            <person name="Kjaerbolling I."/>
            <person name="Vesth T."/>
            <person name="Frisvad J.C."/>
            <person name="Nybo J.L."/>
            <person name="Theobald S."/>
            <person name="Kildgaard S."/>
            <person name="Isbrandt T."/>
            <person name="Kuo A."/>
            <person name="Sato A."/>
            <person name="Lyhne E.K."/>
            <person name="Kogle M.E."/>
            <person name="Wiebenga A."/>
            <person name="Kun R.S."/>
            <person name="Lubbers R.J."/>
            <person name="Makela M.R."/>
            <person name="Barry K."/>
            <person name="Chovatia M."/>
            <person name="Clum A."/>
            <person name="Daum C."/>
            <person name="Haridas S."/>
            <person name="He G."/>
            <person name="LaButti K."/>
            <person name="Lipzen A."/>
            <person name="Mondo S."/>
            <person name="Riley R."/>
            <person name="Salamov A."/>
            <person name="Simmons B.A."/>
            <person name="Magnuson J.K."/>
            <person name="Henrissat B."/>
            <person name="Mortensen U.H."/>
            <person name="Larsen T.O."/>
            <person name="Devries R.P."/>
            <person name="Grigoriev I.V."/>
            <person name="Machida M."/>
            <person name="Baker S.E."/>
            <person name="Andersen M.R."/>
        </authorList>
    </citation>
    <scope>NUCLEOTIDE SEQUENCE [LARGE SCALE GENOMIC DNA]</scope>
    <source>
        <strain evidence="6">IBT 14317</strain>
    </source>
</reference>
<protein>
    <submittedName>
        <fullName evidence="6">FAD binding domain-containing protein</fullName>
    </submittedName>
</protein>
<feature type="domain" description="FAD-binding" evidence="5">
    <location>
        <begin position="75"/>
        <end position="421"/>
    </location>
</feature>
<gene>
    <name evidence="6" type="ORF">BDV23DRAFT_147945</name>
</gene>
<dbReference type="GO" id="GO:0071949">
    <property type="term" value="F:FAD binding"/>
    <property type="evidence" value="ECO:0007669"/>
    <property type="project" value="InterPro"/>
</dbReference>
<dbReference type="EMBL" id="ML735225">
    <property type="protein sequence ID" value="KAE8394137.1"/>
    <property type="molecule type" value="Genomic_DNA"/>
</dbReference>
<evidence type="ECO:0000259" key="5">
    <source>
        <dbReference type="Pfam" id="PF01494"/>
    </source>
</evidence>